<evidence type="ECO:0000313" key="2">
    <source>
        <dbReference type="Proteomes" id="UP000591537"/>
    </source>
</evidence>
<sequence length="116" mass="12894">MATSVIPSQQTALTASQAVALSLLRDSYRQRTITARTGSDPDDLYRLAMLHDVTAPHGTVEGHECHEARREEPCIACTHAYGRALARQQAQRRRTVSALPRALRPVHSLQGRRVVR</sequence>
<dbReference type="EMBL" id="JACHGV010000015">
    <property type="protein sequence ID" value="MBB6081027.1"/>
    <property type="molecule type" value="Genomic_DNA"/>
</dbReference>
<keyword evidence="2" id="KW-1185">Reference proteome</keyword>
<name>A0A7W9TJY6_9ACTN</name>
<protein>
    <submittedName>
        <fullName evidence="1">Uncharacterized protein</fullName>
    </submittedName>
</protein>
<reference evidence="1 2" key="1">
    <citation type="submission" date="2020-08" db="EMBL/GenBank/DDBJ databases">
        <title>Genomic Encyclopedia of Type Strains, Phase IV (KMG-IV): sequencing the most valuable type-strain genomes for metagenomic binning, comparative biology and taxonomic classification.</title>
        <authorList>
            <person name="Goeker M."/>
        </authorList>
    </citation>
    <scope>NUCLEOTIDE SEQUENCE [LARGE SCALE GENOMIC DNA]</scope>
    <source>
        <strain evidence="1 2">DSM 43350</strain>
    </source>
</reference>
<accession>A0A7W9TJY6</accession>
<dbReference type="RefSeq" id="WP_184566473.1">
    <property type="nucleotide sequence ID" value="NZ_BAAARS010000012.1"/>
</dbReference>
<organism evidence="1 2">
    <name type="scientific">Streptomyces paradoxus</name>
    <dbReference type="NCBI Taxonomy" id="66375"/>
    <lineage>
        <taxon>Bacteria</taxon>
        <taxon>Bacillati</taxon>
        <taxon>Actinomycetota</taxon>
        <taxon>Actinomycetes</taxon>
        <taxon>Kitasatosporales</taxon>
        <taxon>Streptomycetaceae</taxon>
        <taxon>Streptomyces</taxon>
    </lineage>
</organism>
<comment type="caution">
    <text evidence="1">The sequence shown here is derived from an EMBL/GenBank/DDBJ whole genome shotgun (WGS) entry which is preliminary data.</text>
</comment>
<proteinExistence type="predicted"/>
<dbReference type="AlphaFoldDB" id="A0A7W9TJY6"/>
<dbReference type="Proteomes" id="UP000591537">
    <property type="component" value="Unassembled WGS sequence"/>
</dbReference>
<gene>
    <name evidence="1" type="ORF">HNR57_006978</name>
</gene>
<evidence type="ECO:0000313" key="1">
    <source>
        <dbReference type="EMBL" id="MBB6081027.1"/>
    </source>
</evidence>